<evidence type="ECO:0000259" key="1">
    <source>
        <dbReference type="Pfam" id="PF13454"/>
    </source>
</evidence>
<dbReference type="Gene3D" id="3.50.50.60">
    <property type="entry name" value="FAD/NAD(P)-binding domain"/>
    <property type="match status" value="1"/>
</dbReference>
<dbReference type="PRINTS" id="PR00411">
    <property type="entry name" value="PNDRDTASEI"/>
</dbReference>
<proteinExistence type="predicted"/>
<gene>
    <name evidence="2" type="ORF">SAMN05421642_11377</name>
</gene>
<dbReference type="PANTHER" id="PTHR40254">
    <property type="entry name" value="BLR0577 PROTEIN"/>
    <property type="match status" value="1"/>
</dbReference>
<dbReference type="Proteomes" id="UP000198327">
    <property type="component" value="Unassembled WGS sequence"/>
</dbReference>
<dbReference type="EMBL" id="FZOW01000013">
    <property type="protein sequence ID" value="SNT30129.1"/>
    <property type="molecule type" value="Genomic_DNA"/>
</dbReference>
<dbReference type="RefSeq" id="WP_176444406.1">
    <property type="nucleotide sequence ID" value="NZ_FZOW01000013.1"/>
</dbReference>
<organism evidence="2 3">
    <name type="scientific">Rhodococcoides kyotonense</name>
    <dbReference type="NCBI Taxonomy" id="398843"/>
    <lineage>
        <taxon>Bacteria</taxon>
        <taxon>Bacillati</taxon>
        <taxon>Actinomycetota</taxon>
        <taxon>Actinomycetes</taxon>
        <taxon>Mycobacteriales</taxon>
        <taxon>Nocardiaceae</taxon>
        <taxon>Rhodococcoides</taxon>
    </lineage>
</organism>
<dbReference type="PANTHER" id="PTHR40254:SF1">
    <property type="entry name" value="BLR0577 PROTEIN"/>
    <property type="match status" value="1"/>
</dbReference>
<dbReference type="InterPro" id="IPR036188">
    <property type="entry name" value="FAD/NAD-bd_sf"/>
</dbReference>
<evidence type="ECO:0000313" key="2">
    <source>
        <dbReference type="EMBL" id="SNT30129.1"/>
    </source>
</evidence>
<keyword evidence="3" id="KW-1185">Reference proteome</keyword>
<dbReference type="SUPFAM" id="SSF51905">
    <property type="entry name" value="FAD/NAD(P)-binding domain"/>
    <property type="match status" value="2"/>
</dbReference>
<keyword evidence="2" id="KW-0378">Hydrolase</keyword>
<dbReference type="InterPro" id="IPR052189">
    <property type="entry name" value="L-asp_N-monooxygenase_NS-form"/>
</dbReference>
<name>A0A239LKE5_9NOCA</name>
<dbReference type="GO" id="GO:0016787">
    <property type="term" value="F:hydrolase activity"/>
    <property type="evidence" value="ECO:0007669"/>
    <property type="project" value="UniProtKB-KW"/>
</dbReference>
<dbReference type="AlphaFoldDB" id="A0A239LKE5"/>
<evidence type="ECO:0000313" key="3">
    <source>
        <dbReference type="Proteomes" id="UP000198327"/>
    </source>
</evidence>
<accession>A0A239LKE5</accession>
<sequence length="439" mass="48569">MDTVIVGGGAGGVISALTVLRRARAGDRVHLVERSERIGEGVAYSTTVPVHRVNVPANRMSARPDFPDHFVRYLEAAGLGSSYTYAPRQVYGDYLRHSLDAAVAGSEADFVLWHDAVVALDDSLEVRFASGESVVADHVILAVGHGAFSVPVPAGPGVVTHPWTVDVGEIVAEYDARDKPIVVVGTGLSAADVVAELDTYGCRDITAISQRGRFPEAQLAEPEPPLLYEQVEHLTEATTAVDIIRATRLLFERYDDLDWRRVVDGLRHVIPDVWPRVSDAEREKLFRRVLLIWEQHRNRMPPETAEVLQRLVDDGSLRVVSGRVHDYADGVVSVRRFDERWTEPAHLVICCTGPSRYARKMEEPLVDQLLDRGYARPGRTNIGLDTDLEGRVVGPLQDRLWAVGSVRRGSNWESFNITEIRTQAEVVASRIVSHQSVTA</sequence>
<reference evidence="3" key="1">
    <citation type="submission" date="2017-06" db="EMBL/GenBank/DDBJ databases">
        <authorList>
            <person name="Varghese N."/>
            <person name="Submissions S."/>
        </authorList>
    </citation>
    <scope>NUCLEOTIDE SEQUENCE [LARGE SCALE GENOMIC DNA]</scope>
    <source>
        <strain evidence="3">JCM 23211</strain>
    </source>
</reference>
<feature type="domain" description="FAD-dependent urate hydroxylase HpyO/Asp monooxygenase CreE-like FAD/NAD(P)-binding" evidence="1">
    <location>
        <begin position="4"/>
        <end position="145"/>
    </location>
</feature>
<dbReference type="InterPro" id="IPR038732">
    <property type="entry name" value="HpyO/CreE_NAD-binding"/>
</dbReference>
<dbReference type="Pfam" id="PF13454">
    <property type="entry name" value="NAD_binding_9"/>
    <property type="match status" value="1"/>
</dbReference>
<protein>
    <submittedName>
        <fullName evidence="2">Hydroxyacylglutathione hydrolase</fullName>
    </submittedName>
</protein>
<dbReference type="PRINTS" id="PR00368">
    <property type="entry name" value="FADPNR"/>
</dbReference>